<evidence type="ECO:0000256" key="5">
    <source>
        <dbReference type="ARBA" id="ARBA00022603"/>
    </source>
</evidence>
<dbReference type="Proteomes" id="UP001470230">
    <property type="component" value="Unassembled WGS sequence"/>
</dbReference>
<dbReference type="PANTHER" id="PTHR14614">
    <property type="entry name" value="HEPATOCELLULAR CARCINOMA-ASSOCIATED ANTIGEN"/>
    <property type="match status" value="1"/>
</dbReference>
<keyword evidence="11" id="KW-1185">Reference proteome</keyword>
<dbReference type="Pfam" id="PF10294">
    <property type="entry name" value="Methyltransf_16"/>
    <property type="match status" value="1"/>
</dbReference>
<comment type="similarity">
    <text evidence="9">Belongs to the methyltransferase superfamily. METTL18 family.</text>
</comment>
<accession>A0ABR2JLF0</accession>
<proteinExistence type="inferred from homology"/>
<evidence type="ECO:0000256" key="9">
    <source>
        <dbReference type="ARBA" id="ARBA00038126"/>
    </source>
</evidence>
<evidence type="ECO:0000256" key="1">
    <source>
        <dbReference type="ARBA" id="ARBA00004123"/>
    </source>
</evidence>
<evidence type="ECO:0000256" key="2">
    <source>
        <dbReference type="ARBA" id="ARBA00004496"/>
    </source>
</evidence>
<dbReference type="GO" id="GO:0008168">
    <property type="term" value="F:methyltransferase activity"/>
    <property type="evidence" value="ECO:0007669"/>
    <property type="project" value="UniProtKB-KW"/>
</dbReference>
<keyword evidence="8" id="KW-0539">Nucleus</keyword>
<dbReference type="EC" id="2.1.1.85" evidence="3"/>
<evidence type="ECO:0000256" key="7">
    <source>
        <dbReference type="ARBA" id="ARBA00022691"/>
    </source>
</evidence>
<evidence type="ECO:0000256" key="8">
    <source>
        <dbReference type="ARBA" id="ARBA00023242"/>
    </source>
</evidence>
<sequence length="217" mass="24240">MSFEAKTHSDWEVKAYREIKSYVPPNKSVPIDVVPGVYEGGFQLWECTLDLLEFMESSIDFNGKSVFELGCGRGLPAIYAALHGATKVVLQDFNKEVIEEIAIPNTILNKCPEGVCEFSADSWQDIPSKYPAQSFDVILAAETIYRKEQLSAFVQAFTHLVKPDGIVVVAAKRIYFGLSGSVLDLIELIEGKYTHQLKEYTGKSAYPHDVIVLKKIQ</sequence>
<dbReference type="PANTHER" id="PTHR14614:SF39">
    <property type="entry name" value="HISTIDINE PROTEIN METHYLTRANSFERASE 1 HOMOLOG"/>
    <property type="match status" value="1"/>
</dbReference>
<comment type="subcellular location">
    <subcellularLocation>
        <location evidence="2">Cytoplasm</location>
    </subcellularLocation>
    <subcellularLocation>
        <location evidence="1">Nucleus</location>
    </subcellularLocation>
</comment>
<organism evidence="10 11">
    <name type="scientific">Tritrichomonas musculus</name>
    <dbReference type="NCBI Taxonomy" id="1915356"/>
    <lineage>
        <taxon>Eukaryota</taxon>
        <taxon>Metamonada</taxon>
        <taxon>Parabasalia</taxon>
        <taxon>Tritrichomonadida</taxon>
        <taxon>Tritrichomonadidae</taxon>
        <taxon>Tritrichomonas</taxon>
    </lineage>
</organism>
<keyword evidence="5 10" id="KW-0489">Methyltransferase</keyword>
<dbReference type="InterPro" id="IPR029063">
    <property type="entry name" value="SAM-dependent_MTases_sf"/>
</dbReference>
<reference evidence="10 11" key="1">
    <citation type="submission" date="2024-04" db="EMBL/GenBank/DDBJ databases">
        <title>Tritrichomonas musculus Genome.</title>
        <authorList>
            <person name="Alves-Ferreira E."/>
            <person name="Grigg M."/>
            <person name="Lorenzi H."/>
            <person name="Galac M."/>
        </authorList>
    </citation>
    <scope>NUCLEOTIDE SEQUENCE [LARGE SCALE GENOMIC DNA]</scope>
    <source>
        <strain evidence="10 11">EAF2021</strain>
    </source>
</reference>
<dbReference type="Gene3D" id="3.40.50.150">
    <property type="entry name" value="Vaccinia Virus protein VP39"/>
    <property type="match status" value="1"/>
</dbReference>
<evidence type="ECO:0000256" key="4">
    <source>
        <dbReference type="ARBA" id="ARBA00022490"/>
    </source>
</evidence>
<keyword evidence="6" id="KW-0808">Transferase</keyword>
<dbReference type="SUPFAM" id="SSF53335">
    <property type="entry name" value="S-adenosyl-L-methionine-dependent methyltransferases"/>
    <property type="match status" value="1"/>
</dbReference>
<evidence type="ECO:0000313" key="10">
    <source>
        <dbReference type="EMBL" id="KAK8878243.1"/>
    </source>
</evidence>
<gene>
    <name evidence="10" type="ORF">M9Y10_005008</name>
</gene>
<evidence type="ECO:0000313" key="11">
    <source>
        <dbReference type="Proteomes" id="UP001470230"/>
    </source>
</evidence>
<dbReference type="CDD" id="cd02440">
    <property type="entry name" value="AdoMet_MTases"/>
    <property type="match status" value="1"/>
</dbReference>
<keyword evidence="7" id="KW-0949">S-adenosyl-L-methionine</keyword>
<protein>
    <recommendedName>
        <fullName evidence="3">protein-histidine N-methyltransferase</fullName>
        <ecNumber evidence="3">2.1.1.85</ecNumber>
    </recommendedName>
</protein>
<keyword evidence="4" id="KW-0963">Cytoplasm</keyword>
<dbReference type="InterPro" id="IPR019410">
    <property type="entry name" value="Methyltransf_16"/>
</dbReference>
<dbReference type="GO" id="GO:0032259">
    <property type="term" value="P:methylation"/>
    <property type="evidence" value="ECO:0007669"/>
    <property type="project" value="UniProtKB-KW"/>
</dbReference>
<evidence type="ECO:0000256" key="6">
    <source>
        <dbReference type="ARBA" id="ARBA00022679"/>
    </source>
</evidence>
<evidence type="ECO:0000256" key="3">
    <source>
        <dbReference type="ARBA" id="ARBA00012533"/>
    </source>
</evidence>
<comment type="caution">
    <text evidence="10">The sequence shown here is derived from an EMBL/GenBank/DDBJ whole genome shotgun (WGS) entry which is preliminary data.</text>
</comment>
<dbReference type="EMBL" id="JAPFFF010000011">
    <property type="protein sequence ID" value="KAK8878243.1"/>
    <property type="molecule type" value="Genomic_DNA"/>
</dbReference>
<name>A0ABR2JLF0_9EUKA</name>